<name>A0ABQ2JX66_9ACTN</name>
<evidence type="ECO:0000313" key="2">
    <source>
        <dbReference type="EMBL" id="GGN60113.1"/>
    </source>
</evidence>
<reference evidence="3" key="1">
    <citation type="journal article" date="2019" name="Int. J. Syst. Evol. Microbiol.">
        <title>The Global Catalogue of Microorganisms (GCM) 10K type strain sequencing project: providing services to taxonomists for standard genome sequencing and annotation.</title>
        <authorList>
            <consortium name="The Broad Institute Genomics Platform"/>
            <consortium name="The Broad Institute Genome Sequencing Center for Infectious Disease"/>
            <person name="Wu L."/>
            <person name="Ma J."/>
        </authorList>
    </citation>
    <scope>NUCLEOTIDE SEQUENCE [LARGE SCALE GENOMIC DNA]</scope>
    <source>
        <strain evidence="3">CGMCC 4.7323</strain>
    </source>
</reference>
<comment type="caution">
    <text evidence="2">The sequence shown here is derived from an EMBL/GenBank/DDBJ whole genome shotgun (WGS) entry which is preliminary data.</text>
</comment>
<protein>
    <submittedName>
        <fullName evidence="2">Uncharacterized protein</fullName>
    </submittedName>
</protein>
<evidence type="ECO:0000256" key="1">
    <source>
        <dbReference type="SAM" id="MobiDB-lite"/>
    </source>
</evidence>
<proteinExistence type="predicted"/>
<organism evidence="2 3">
    <name type="scientific">Streptomyces kronopolitis</name>
    <dbReference type="NCBI Taxonomy" id="1612435"/>
    <lineage>
        <taxon>Bacteria</taxon>
        <taxon>Bacillati</taxon>
        <taxon>Actinomycetota</taxon>
        <taxon>Actinomycetes</taxon>
        <taxon>Kitasatosporales</taxon>
        <taxon>Streptomycetaceae</taxon>
        <taxon>Streptomyces</taxon>
    </lineage>
</organism>
<gene>
    <name evidence="2" type="ORF">GCM10012285_57840</name>
</gene>
<dbReference type="Proteomes" id="UP000600080">
    <property type="component" value="Unassembled WGS sequence"/>
</dbReference>
<evidence type="ECO:0000313" key="3">
    <source>
        <dbReference type="Proteomes" id="UP000600080"/>
    </source>
</evidence>
<accession>A0ABQ2JX66</accession>
<dbReference type="EMBL" id="BMND01000035">
    <property type="protein sequence ID" value="GGN60113.1"/>
    <property type="molecule type" value="Genomic_DNA"/>
</dbReference>
<feature type="region of interest" description="Disordered" evidence="1">
    <location>
        <begin position="61"/>
        <end position="88"/>
    </location>
</feature>
<keyword evidence="3" id="KW-1185">Reference proteome</keyword>
<sequence length="88" mass="9111">MRRGRACVGGRIVRGRCGIRGTGPEPGPVPPGFPPDIPRIRHTGGIDTMKGDQARLVRDAGHTLPAGKRRRTAAGEGAGRPGAGERPG</sequence>